<dbReference type="RefSeq" id="WP_033305715.1">
    <property type="nucleotide sequence ID" value="NZ_JBHSJE010000019.1"/>
</dbReference>
<keyword evidence="2" id="KW-1185">Reference proteome</keyword>
<evidence type="ECO:0000313" key="1">
    <source>
        <dbReference type="EMBL" id="MFC4983554.1"/>
    </source>
</evidence>
<name>A0ABV9VL24_STRAZ</name>
<organism evidence="1 2">
    <name type="scientific">Streptomyces atroolivaceus</name>
    <dbReference type="NCBI Taxonomy" id="66869"/>
    <lineage>
        <taxon>Bacteria</taxon>
        <taxon>Bacillati</taxon>
        <taxon>Actinomycetota</taxon>
        <taxon>Actinomycetes</taxon>
        <taxon>Kitasatosporales</taxon>
        <taxon>Streptomycetaceae</taxon>
        <taxon>Streptomyces</taxon>
    </lineage>
</organism>
<dbReference type="EMBL" id="JBHSJE010000019">
    <property type="protein sequence ID" value="MFC4983554.1"/>
    <property type="molecule type" value="Genomic_DNA"/>
</dbReference>
<proteinExistence type="predicted"/>
<sequence>MATWKQFIDGLTQGLGAENVKGGAKDLKVVATVDVPATAKDGSKKTRRQKVHFEYDGENTHWIAATSFIGPMTEPKDATTFLEFLGDDVANPGGVIVDGQAGVRSHFSLDEFDNDVVDDTDKKLLEIACMTALIIGRGADKLEELVTGEDVQ</sequence>
<accession>A0ABV9VL24</accession>
<gene>
    <name evidence="1" type="ORF">ACFPL4_35370</name>
</gene>
<protein>
    <submittedName>
        <fullName evidence="1">Uncharacterized protein</fullName>
    </submittedName>
</protein>
<reference evidence="2" key="1">
    <citation type="journal article" date="2019" name="Int. J. Syst. Evol. Microbiol.">
        <title>The Global Catalogue of Microorganisms (GCM) 10K type strain sequencing project: providing services to taxonomists for standard genome sequencing and annotation.</title>
        <authorList>
            <consortium name="The Broad Institute Genomics Platform"/>
            <consortium name="The Broad Institute Genome Sequencing Center for Infectious Disease"/>
            <person name="Wu L."/>
            <person name="Ma J."/>
        </authorList>
    </citation>
    <scope>NUCLEOTIDE SEQUENCE [LARGE SCALE GENOMIC DNA]</scope>
    <source>
        <strain evidence="2">ICMP 257</strain>
    </source>
</reference>
<evidence type="ECO:0000313" key="2">
    <source>
        <dbReference type="Proteomes" id="UP001595908"/>
    </source>
</evidence>
<dbReference type="Proteomes" id="UP001595908">
    <property type="component" value="Unassembled WGS sequence"/>
</dbReference>
<comment type="caution">
    <text evidence="1">The sequence shown here is derived from an EMBL/GenBank/DDBJ whole genome shotgun (WGS) entry which is preliminary data.</text>
</comment>
<dbReference type="GeneID" id="31237517"/>